<keyword evidence="7" id="KW-0963">Cytoplasm</keyword>
<evidence type="ECO:0000256" key="3">
    <source>
        <dbReference type="ARBA" id="ARBA00007438"/>
    </source>
</evidence>
<evidence type="ECO:0000256" key="13">
    <source>
        <dbReference type="ARBA" id="ARBA00022917"/>
    </source>
</evidence>
<dbReference type="InterPro" id="IPR041616">
    <property type="entry name" value="PheRS_beta_core"/>
</dbReference>
<name>A0A6G1SD82_9ACAR</name>
<dbReference type="InterPro" id="IPR045864">
    <property type="entry name" value="aa-tRNA-synth_II/BPL/LPL"/>
</dbReference>
<dbReference type="Pfam" id="PF03483">
    <property type="entry name" value="B3_4"/>
    <property type="match status" value="1"/>
</dbReference>
<dbReference type="GO" id="GO:0009328">
    <property type="term" value="C:phenylalanine-tRNA ligase complex"/>
    <property type="evidence" value="ECO:0007669"/>
    <property type="project" value="TreeGrafter"/>
</dbReference>
<dbReference type="InterPro" id="IPR040659">
    <property type="entry name" value="PhetRS_B1"/>
</dbReference>
<dbReference type="SUPFAM" id="SSF56037">
    <property type="entry name" value="PheT/TilS domain"/>
    <property type="match status" value="1"/>
</dbReference>
<dbReference type="PROSITE" id="PS51483">
    <property type="entry name" value="B5"/>
    <property type="match status" value="1"/>
</dbReference>
<dbReference type="Pfam" id="PF18262">
    <property type="entry name" value="PhetRS_B1"/>
    <property type="match status" value="1"/>
</dbReference>
<keyword evidence="11" id="KW-0067">ATP-binding</keyword>
<dbReference type="InterPro" id="IPR020825">
    <property type="entry name" value="Phe-tRNA_synthase-like_B3/B4"/>
</dbReference>
<dbReference type="Gene3D" id="3.30.56.10">
    <property type="match status" value="2"/>
</dbReference>
<comment type="subcellular location">
    <subcellularLocation>
        <location evidence="2">Cytoplasm</location>
    </subcellularLocation>
</comment>
<dbReference type="PANTHER" id="PTHR10947:SF0">
    <property type="entry name" value="PHENYLALANINE--TRNA LIGASE BETA SUBUNIT"/>
    <property type="match status" value="1"/>
</dbReference>
<evidence type="ECO:0000256" key="5">
    <source>
        <dbReference type="ARBA" id="ARBA00012814"/>
    </source>
</evidence>
<dbReference type="EC" id="6.1.1.20" evidence="5"/>
<keyword evidence="14" id="KW-0030">Aminoacyl-tRNA synthetase</keyword>
<dbReference type="Gene3D" id="3.30.930.10">
    <property type="entry name" value="Bira Bifunctional Protein, Domain 2"/>
    <property type="match status" value="1"/>
</dbReference>
<evidence type="ECO:0000313" key="18">
    <source>
        <dbReference type="EMBL" id="MDE47880.1"/>
    </source>
</evidence>
<dbReference type="InterPro" id="IPR009061">
    <property type="entry name" value="DNA-bd_dom_put_sf"/>
</dbReference>
<evidence type="ECO:0000256" key="14">
    <source>
        <dbReference type="ARBA" id="ARBA00023146"/>
    </source>
</evidence>
<dbReference type="SMART" id="SM00873">
    <property type="entry name" value="B3_4"/>
    <property type="match status" value="1"/>
</dbReference>
<comment type="similarity">
    <text evidence="3">Belongs to the phenylalanyl-tRNA synthetase beta subunit family. Type 2 subfamily.</text>
</comment>
<evidence type="ECO:0000256" key="4">
    <source>
        <dbReference type="ARBA" id="ARBA00011209"/>
    </source>
</evidence>
<proteinExistence type="inferred from homology"/>
<dbReference type="FunFam" id="3.30.56.10:FF:000005">
    <property type="entry name" value="Phenylalanine--tRNA ligase beta subunit"/>
    <property type="match status" value="1"/>
</dbReference>
<evidence type="ECO:0000256" key="2">
    <source>
        <dbReference type="ARBA" id="ARBA00004496"/>
    </source>
</evidence>
<dbReference type="FunFam" id="3.30.930.10:FF:000032">
    <property type="entry name" value="Phenylalanine--tRNA ligase beta subunit"/>
    <property type="match status" value="1"/>
</dbReference>
<reference evidence="18" key="1">
    <citation type="submission" date="2018-10" db="EMBL/GenBank/DDBJ databases">
        <title>Transcriptome assembly of Aceria tosichella (Wheat curl mite) Type 2.</title>
        <authorList>
            <person name="Scully E.D."/>
            <person name="Geib S.M."/>
            <person name="Palmer N.A."/>
            <person name="Gupta A.K."/>
            <person name="Sarath G."/>
            <person name="Tatineni S."/>
        </authorList>
    </citation>
    <scope>NUCLEOTIDE SEQUENCE</scope>
    <source>
        <strain evidence="18">LincolnNE</strain>
    </source>
</reference>
<sequence length="593" mass="66459">MPTISVKRDLLMQKLGTTYTDEQFDELCFQFGIELDEITSEKKMAMKEKNATGQESDDVIYKIDLPANRYDLVCLEGLVLALKIFTGKMKPPDYQVRPSGIKFTVDEHAHAVRPVLLGAVVRNVQFNKDLYESFIDLQDKIHQNIGRKRAMVSVGTHDLDTIQAPFHYTAMKPNELKFVPLNQDKEFTASELMTVYEQTYLKPYLPLIKDKPEYPVIVDKNMTVLSMPPIINGNVSKITMDTKNVLIEITATDRAKATIALDTIVTMLSSSNNSYAAESVEVVHTDGRKYVSPDLRYQRESVTRSYINRGLGIDLSSYDIANLLTKMGIKTKPMANGEDIELFVPPTRHDIIHKCDVMEDVGIAYGYDNIAKTLPQSATIASQVPLNKLSDQLRNEVARCGYTEALNFALCSEDELSTMLNRTMCDRNLVRIQNPKTAEFQVARTCLLPGLLKTINSNKKMPLPMKLFEVGDVVLGDSSKDVGARNERHLAAIYYGKQTSGFEIIHGLLDRVMQVLACPYIGEQQDRAKCKRGYYIEADQKDGAFLSGRCATVVYNGSRIGNIGILHPDVLKNYDLGHPASALEINIEKCGLE</sequence>
<protein>
    <recommendedName>
        <fullName evidence="6">Phenylalanine--tRNA ligase beta subunit</fullName>
        <ecNumber evidence="5">6.1.1.20</ecNumber>
    </recommendedName>
    <alternativeName>
        <fullName evidence="15">Phenylalanyl-tRNA synthetase beta subunit</fullName>
    </alternativeName>
</protein>
<dbReference type="EMBL" id="GGYP01003109">
    <property type="protein sequence ID" value="MDE47880.1"/>
    <property type="molecule type" value="Transcribed_RNA"/>
</dbReference>
<dbReference type="InterPro" id="IPR004531">
    <property type="entry name" value="Phe-tRNA-synth_IIc_bsu_arc_euk"/>
</dbReference>
<keyword evidence="9" id="KW-0479">Metal-binding</keyword>
<dbReference type="Gene3D" id="3.50.40.10">
    <property type="entry name" value="Phenylalanyl-trna Synthetase, Chain B, domain 3"/>
    <property type="match status" value="1"/>
</dbReference>
<feature type="domain" description="B5" evidence="17">
    <location>
        <begin position="295"/>
        <end position="372"/>
    </location>
</feature>
<evidence type="ECO:0000256" key="16">
    <source>
        <dbReference type="ARBA" id="ARBA00049255"/>
    </source>
</evidence>
<organism evidence="18">
    <name type="scientific">Aceria tosichella</name>
    <name type="common">wheat curl mite</name>
    <dbReference type="NCBI Taxonomy" id="561515"/>
    <lineage>
        <taxon>Eukaryota</taxon>
        <taxon>Metazoa</taxon>
        <taxon>Ecdysozoa</taxon>
        <taxon>Arthropoda</taxon>
        <taxon>Chelicerata</taxon>
        <taxon>Arachnida</taxon>
        <taxon>Acari</taxon>
        <taxon>Acariformes</taxon>
        <taxon>Trombidiformes</taxon>
        <taxon>Prostigmata</taxon>
        <taxon>Eupodina</taxon>
        <taxon>Eriophyoidea</taxon>
        <taxon>Eriophyidae</taxon>
        <taxon>Eriophyinae</taxon>
        <taxon>Aceriini</taxon>
        <taxon>Aceria</taxon>
    </lineage>
</organism>
<dbReference type="Pfam" id="PF03484">
    <property type="entry name" value="B5"/>
    <property type="match status" value="1"/>
</dbReference>
<comment type="subunit">
    <text evidence="4">Tetramer of two alpha and two beta subunits.</text>
</comment>
<dbReference type="SUPFAM" id="SSF46955">
    <property type="entry name" value="Putative DNA-binding domain"/>
    <property type="match status" value="2"/>
</dbReference>
<dbReference type="NCBIfam" id="TIGR00471">
    <property type="entry name" value="pheT_arch"/>
    <property type="match status" value="1"/>
</dbReference>
<evidence type="ECO:0000256" key="1">
    <source>
        <dbReference type="ARBA" id="ARBA00001946"/>
    </source>
</evidence>
<comment type="catalytic activity">
    <reaction evidence="16">
        <text>tRNA(Phe) + L-phenylalanine + ATP = L-phenylalanyl-tRNA(Phe) + AMP + diphosphate + H(+)</text>
        <dbReference type="Rhea" id="RHEA:19413"/>
        <dbReference type="Rhea" id="RHEA-COMP:9668"/>
        <dbReference type="Rhea" id="RHEA-COMP:9699"/>
        <dbReference type="ChEBI" id="CHEBI:15378"/>
        <dbReference type="ChEBI" id="CHEBI:30616"/>
        <dbReference type="ChEBI" id="CHEBI:33019"/>
        <dbReference type="ChEBI" id="CHEBI:58095"/>
        <dbReference type="ChEBI" id="CHEBI:78442"/>
        <dbReference type="ChEBI" id="CHEBI:78531"/>
        <dbReference type="ChEBI" id="CHEBI:456215"/>
        <dbReference type="EC" id="6.1.1.20"/>
    </reaction>
</comment>
<evidence type="ECO:0000256" key="6">
    <source>
        <dbReference type="ARBA" id="ARBA00017032"/>
    </source>
</evidence>
<dbReference type="GO" id="GO:0003723">
    <property type="term" value="F:RNA binding"/>
    <property type="evidence" value="ECO:0007669"/>
    <property type="project" value="InterPro"/>
</dbReference>
<dbReference type="InterPro" id="IPR045060">
    <property type="entry name" value="Phe-tRNA-ligase_IIc_bsu"/>
</dbReference>
<keyword evidence="10" id="KW-0547">Nucleotide-binding</keyword>
<evidence type="ECO:0000259" key="17">
    <source>
        <dbReference type="PROSITE" id="PS51483"/>
    </source>
</evidence>
<evidence type="ECO:0000256" key="10">
    <source>
        <dbReference type="ARBA" id="ARBA00022741"/>
    </source>
</evidence>
<keyword evidence="8 18" id="KW-0436">Ligase</keyword>
<keyword evidence="12" id="KW-0460">Magnesium</keyword>
<dbReference type="InterPro" id="IPR005147">
    <property type="entry name" value="tRNA_synthase_B5-dom"/>
</dbReference>
<evidence type="ECO:0000256" key="7">
    <source>
        <dbReference type="ARBA" id="ARBA00022490"/>
    </source>
</evidence>
<dbReference type="InterPro" id="IPR005146">
    <property type="entry name" value="B3/B4_tRNA-bd"/>
</dbReference>
<dbReference type="GO" id="GO:0006432">
    <property type="term" value="P:phenylalanyl-tRNA aminoacylation"/>
    <property type="evidence" value="ECO:0007669"/>
    <property type="project" value="InterPro"/>
</dbReference>
<dbReference type="GO" id="GO:0000287">
    <property type="term" value="F:magnesium ion binding"/>
    <property type="evidence" value="ECO:0007669"/>
    <property type="project" value="InterPro"/>
</dbReference>
<dbReference type="PANTHER" id="PTHR10947">
    <property type="entry name" value="PHENYLALANYL-TRNA SYNTHETASE BETA CHAIN AND LEUCINE-RICH REPEAT-CONTAINING PROTEIN 47"/>
    <property type="match status" value="1"/>
</dbReference>
<dbReference type="SUPFAM" id="SSF55681">
    <property type="entry name" value="Class II aaRS and biotin synthetases"/>
    <property type="match status" value="1"/>
</dbReference>
<dbReference type="FunFam" id="3.50.40.10:FF:000002">
    <property type="entry name" value="phenylalanine--tRNA ligase beta subunit"/>
    <property type="match status" value="1"/>
</dbReference>
<keyword evidence="13" id="KW-0648">Protein biosynthesis</keyword>
<dbReference type="GO" id="GO:0005524">
    <property type="term" value="F:ATP binding"/>
    <property type="evidence" value="ECO:0007669"/>
    <property type="project" value="UniProtKB-KW"/>
</dbReference>
<dbReference type="GO" id="GO:0004826">
    <property type="term" value="F:phenylalanine-tRNA ligase activity"/>
    <property type="evidence" value="ECO:0007669"/>
    <property type="project" value="UniProtKB-EC"/>
</dbReference>
<evidence type="ECO:0000256" key="9">
    <source>
        <dbReference type="ARBA" id="ARBA00022723"/>
    </source>
</evidence>
<accession>A0A6G1SD82</accession>
<evidence type="ECO:0000256" key="11">
    <source>
        <dbReference type="ARBA" id="ARBA00022840"/>
    </source>
</evidence>
<dbReference type="CDD" id="cd00769">
    <property type="entry name" value="PheRS_beta_core"/>
    <property type="match status" value="1"/>
</dbReference>
<comment type="cofactor">
    <cofactor evidence="1">
        <name>Mg(2+)</name>
        <dbReference type="ChEBI" id="CHEBI:18420"/>
    </cofactor>
</comment>
<evidence type="ECO:0000256" key="12">
    <source>
        <dbReference type="ARBA" id="ARBA00022842"/>
    </source>
</evidence>
<gene>
    <name evidence="18" type="primary">Farsb</name>
    <name evidence="18" type="ORF">g.13752</name>
</gene>
<evidence type="ECO:0000256" key="8">
    <source>
        <dbReference type="ARBA" id="ARBA00022598"/>
    </source>
</evidence>
<dbReference type="SMART" id="SM00874">
    <property type="entry name" value="B5"/>
    <property type="match status" value="1"/>
</dbReference>
<evidence type="ECO:0000256" key="15">
    <source>
        <dbReference type="ARBA" id="ARBA00033189"/>
    </source>
</evidence>
<dbReference type="Pfam" id="PF17759">
    <property type="entry name" value="tRNA_synthFbeta"/>
    <property type="match status" value="1"/>
</dbReference>
<dbReference type="AlphaFoldDB" id="A0A6G1SD82"/>